<organism evidence="1 2">
    <name type="scientific">Candidatus Collierbacteria bacterium GW2011_GWA2_46_26</name>
    <dbReference type="NCBI Taxonomy" id="1618381"/>
    <lineage>
        <taxon>Bacteria</taxon>
        <taxon>Candidatus Collieribacteriota</taxon>
    </lineage>
</organism>
<evidence type="ECO:0000313" key="1">
    <source>
        <dbReference type="EMBL" id="KKU33090.1"/>
    </source>
</evidence>
<protein>
    <submittedName>
        <fullName evidence="1">Uncharacterized protein</fullName>
    </submittedName>
</protein>
<reference evidence="1 2" key="1">
    <citation type="journal article" date="2015" name="Nature">
        <title>rRNA introns, odd ribosomes, and small enigmatic genomes across a large radiation of phyla.</title>
        <authorList>
            <person name="Brown C.T."/>
            <person name="Hug L.A."/>
            <person name="Thomas B.C."/>
            <person name="Sharon I."/>
            <person name="Castelle C.J."/>
            <person name="Singh A."/>
            <person name="Wilkins M.J."/>
            <person name="Williams K.H."/>
            <person name="Banfield J.F."/>
        </authorList>
    </citation>
    <scope>NUCLEOTIDE SEQUENCE [LARGE SCALE GENOMIC DNA]</scope>
</reference>
<name>A0A0G1SIF7_9BACT</name>
<dbReference type="Proteomes" id="UP000034794">
    <property type="component" value="Unassembled WGS sequence"/>
</dbReference>
<comment type="caution">
    <text evidence="1">The sequence shown here is derived from an EMBL/GenBank/DDBJ whole genome shotgun (WGS) entry which is preliminary data.</text>
</comment>
<gene>
    <name evidence="1" type="ORF">UX47_C0006G0061</name>
</gene>
<dbReference type="AlphaFoldDB" id="A0A0G1SIF7"/>
<accession>A0A0G1SIF7</accession>
<evidence type="ECO:0000313" key="2">
    <source>
        <dbReference type="Proteomes" id="UP000034794"/>
    </source>
</evidence>
<sequence length="131" mass="14830">MKKDALRTIIPAILLTTLLLFVAYFSAEKKKAETAQMWARDSQIIESVSVETPAESLDISFDTYLAFRQTLTTVYQDSCDGQETISRFNILPTSRSNQETVRTYRLFNQYGPVTTITFRSVDGSPTQIVCN</sequence>
<dbReference type="EMBL" id="LCMI01000006">
    <property type="protein sequence ID" value="KKU33090.1"/>
    <property type="molecule type" value="Genomic_DNA"/>
</dbReference>
<proteinExistence type="predicted"/>